<dbReference type="InterPro" id="IPR008388">
    <property type="entry name" value="Ac45_acc_su"/>
</dbReference>
<dbReference type="InParanoid" id="T1EYW8"/>
<dbReference type="HOGENOM" id="CLU_1410219_0_0_1"/>
<dbReference type="RefSeq" id="XP_009010417.1">
    <property type="nucleotide sequence ID" value="XM_009012169.1"/>
</dbReference>
<dbReference type="CTD" id="20201768"/>
<feature type="signal peptide" evidence="1">
    <location>
        <begin position="1"/>
        <end position="19"/>
    </location>
</feature>
<dbReference type="GeneID" id="20201768"/>
<name>T1EYW8_HELRO</name>
<sequence length="193" mass="21882">MMKIAVTLLVLLYGVLVSSHENKYVPVFMWSNDREKEFSQVFAGHFTSKFDFQSRFISKVADNVLLFIQDKLSLSDILLHGSVFGEDQEEKDYDNLKMLMSDYVSSFLPNVEHAALAVSQIFESDDSFYVLKINAKNLHETKDLNAMFSTNSKKNLFIIDFSHSELSQKEIVVFNGGDFRKWGALGTKGAVGV</sequence>
<proteinExistence type="predicted"/>
<feature type="chain" id="PRO_5010980133" evidence="1">
    <location>
        <begin position="20"/>
        <end position="193"/>
    </location>
</feature>
<dbReference type="PANTHER" id="PTHR12471">
    <property type="entry name" value="VACUOLAR ATP SYNTHASE SUBUNIT S1"/>
    <property type="match status" value="1"/>
</dbReference>
<dbReference type="AlphaFoldDB" id="T1EYW8"/>
<evidence type="ECO:0000256" key="1">
    <source>
        <dbReference type="SAM" id="SignalP"/>
    </source>
</evidence>
<evidence type="ECO:0000313" key="4">
    <source>
        <dbReference type="Proteomes" id="UP000015101"/>
    </source>
</evidence>
<keyword evidence="1" id="KW-0732">Signal</keyword>
<dbReference type="EMBL" id="AMQM01002625">
    <property type="status" value="NOT_ANNOTATED_CDS"/>
    <property type="molecule type" value="Genomic_DNA"/>
</dbReference>
<evidence type="ECO:0000313" key="3">
    <source>
        <dbReference type="EnsemblMetazoa" id="HelroP167024"/>
    </source>
</evidence>
<accession>T1EYW8</accession>
<dbReference type="KEGG" id="hro:HELRODRAFT_167024"/>
<reference evidence="3" key="3">
    <citation type="submission" date="2015-06" db="UniProtKB">
        <authorList>
            <consortium name="EnsemblMetazoa"/>
        </authorList>
    </citation>
    <scope>IDENTIFICATION</scope>
</reference>
<organism evidence="3 4">
    <name type="scientific">Helobdella robusta</name>
    <name type="common">Californian leech</name>
    <dbReference type="NCBI Taxonomy" id="6412"/>
    <lineage>
        <taxon>Eukaryota</taxon>
        <taxon>Metazoa</taxon>
        <taxon>Spiralia</taxon>
        <taxon>Lophotrochozoa</taxon>
        <taxon>Annelida</taxon>
        <taxon>Clitellata</taxon>
        <taxon>Hirudinea</taxon>
        <taxon>Rhynchobdellida</taxon>
        <taxon>Glossiphoniidae</taxon>
        <taxon>Helobdella</taxon>
    </lineage>
</organism>
<dbReference type="EnsemblMetazoa" id="HelroT167024">
    <property type="protein sequence ID" value="HelroP167024"/>
    <property type="gene ID" value="HelroG167024"/>
</dbReference>
<protein>
    <submittedName>
        <fullName evidence="2 3">Uncharacterized protein</fullName>
    </submittedName>
</protein>
<dbReference type="PANTHER" id="PTHR12471:SF7">
    <property type="entry name" value="V-TYPE PROTON ATPASE SUBUNIT S1"/>
    <property type="match status" value="1"/>
</dbReference>
<evidence type="ECO:0000313" key="2">
    <source>
        <dbReference type="EMBL" id="ESO11929.1"/>
    </source>
</evidence>
<dbReference type="STRING" id="6412.T1EYW8"/>
<keyword evidence="4" id="KW-1185">Reference proteome</keyword>
<reference evidence="2 4" key="2">
    <citation type="journal article" date="2013" name="Nature">
        <title>Insights into bilaterian evolution from three spiralian genomes.</title>
        <authorList>
            <person name="Simakov O."/>
            <person name="Marletaz F."/>
            <person name="Cho S.J."/>
            <person name="Edsinger-Gonzales E."/>
            <person name="Havlak P."/>
            <person name="Hellsten U."/>
            <person name="Kuo D.H."/>
            <person name="Larsson T."/>
            <person name="Lv J."/>
            <person name="Arendt D."/>
            <person name="Savage R."/>
            <person name="Osoegawa K."/>
            <person name="de Jong P."/>
            <person name="Grimwood J."/>
            <person name="Chapman J.A."/>
            <person name="Shapiro H."/>
            <person name="Aerts A."/>
            <person name="Otillar R.P."/>
            <person name="Terry A.Y."/>
            <person name="Boore J.L."/>
            <person name="Grigoriev I.V."/>
            <person name="Lindberg D.R."/>
            <person name="Seaver E.C."/>
            <person name="Weisblat D.A."/>
            <person name="Putnam N.H."/>
            <person name="Rokhsar D.S."/>
        </authorList>
    </citation>
    <scope>NUCLEOTIDE SEQUENCE</scope>
</reference>
<dbReference type="OrthoDB" id="9985059at2759"/>
<gene>
    <name evidence="3" type="primary">20201768</name>
    <name evidence="2" type="ORF">HELRODRAFT_167024</name>
</gene>
<dbReference type="EMBL" id="KB095812">
    <property type="protein sequence ID" value="ESO11929.1"/>
    <property type="molecule type" value="Genomic_DNA"/>
</dbReference>
<dbReference type="Proteomes" id="UP000015101">
    <property type="component" value="Unassembled WGS sequence"/>
</dbReference>
<reference evidence="4" key="1">
    <citation type="submission" date="2012-12" db="EMBL/GenBank/DDBJ databases">
        <authorList>
            <person name="Hellsten U."/>
            <person name="Grimwood J."/>
            <person name="Chapman J.A."/>
            <person name="Shapiro H."/>
            <person name="Aerts A."/>
            <person name="Otillar R.P."/>
            <person name="Terry A.Y."/>
            <person name="Boore J.L."/>
            <person name="Simakov O."/>
            <person name="Marletaz F."/>
            <person name="Cho S.-J."/>
            <person name="Edsinger-Gonzales E."/>
            <person name="Havlak P."/>
            <person name="Kuo D.-H."/>
            <person name="Larsson T."/>
            <person name="Lv J."/>
            <person name="Arendt D."/>
            <person name="Savage R."/>
            <person name="Osoegawa K."/>
            <person name="de Jong P."/>
            <person name="Lindberg D.R."/>
            <person name="Seaver E.C."/>
            <person name="Weisblat D.A."/>
            <person name="Putnam N.H."/>
            <person name="Grigoriev I.V."/>
            <person name="Rokhsar D.S."/>
        </authorList>
    </citation>
    <scope>NUCLEOTIDE SEQUENCE</scope>
</reference>